<sequence length="288" mass="33063">MKSGSMLTSIFKPSLYPILASVMLLASASSCQSNKADGSKAHKHVVTGSKDTLVYHDSTIKEISPYFAADGDKIDTTYIGLTYPIFKDSTMNRYVKENILLGKEQTLDQYVNNFLEGYANFVEENEVRHPLAWQKETFIGVMMNNPYLIMMDNNTYEFSGGAHGNSYTLWNVYDVQTKEKLKLNTFISENKMKEFTKIAERFFRKEEGLSDTSSYKEDYFFENDTFSLAANYGVSKEGIIFFYNSYEIKPYSGGTTFLTIPYEEIQDCMTQTGKNYIKNIKEYYNSIQ</sequence>
<reference evidence="4 5" key="1">
    <citation type="submission" date="2017-06" db="EMBL/GenBank/DDBJ databases">
        <authorList>
            <consortium name="Pathogen Informatics"/>
        </authorList>
    </citation>
    <scope>NUCLEOTIDE SEQUENCE [LARGE SCALE GENOMIC DNA]</scope>
    <source>
        <strain evidence="4 5">NCTC12149</strain>
    </source>
</reference>
<keyword evidence="1" id="KW-0732">Signal</keyword>
<evidence type="ECO:0000313" key="5">
    <source>
        <dbReference type="Proteomes" id="UP000215355"/>
    </source>
</evidence>
<feature type="chain" id="PRO_5042593911" evidence="1">
    <location>
        <begin position="36"/>
        <end position="288"/>
    </location>
</feature>
<name>A0AAJ4XCJ2_9SPHI</name>
<dbReference type="Proteomes" id="UP000215355">
    <property type="component" value="Chromosome 1"/>
</dbReference>
<protein>
    <submittedName>
        <fullName evidence="4">Protein of uncharacterized function (DUF3298)</fullName>
    </submittedName>
</protein>
<dbReference type="Gene3D" id="3.90.640.20">
    <property type="entry name" value="Heat-shock cognate protein, ATPase"/>
    <property type="match status" value="1"/>
</dbReference>
<dbReference type="Pfam" id="PF11738">
    <property type="entry name" value="DUF3298"/>
    <property type="match status" value="1"/>
</dbReference>
<feature type="domain" description="DUF3298" evidence="2">
    <location>
        <begin position="189"/>
        <end position="263"/>
    </location>
</feature>
<evidence type="ECO:0000259" key="2">
    <source>
        <dbReference type="Pfam" id="PF11738"/>
    </source>
</evidence>
<dbReference type="AlphaFoldDB" id="A0AAJ4XCJ2"/>
<dbReference type="PROSITE" id="PS51257">
    <property type="entry name" value="PROKAR_LIPOPROTEIN"/>
    <property type="match status" value="1"/>
</dbReference>
<accession>A0AAJ4XCJ2</accession>
<feature type="domain" description="Deacetylase PdaC" evidence="3">
    <location>
        <begin position="75"/>
        <end position="166"/>
    </location>
</feature>
<dbReference type="KEGG" id="smiz:4412673_02804"/>
<evidence type="ECO:0000256" key="1">
    <source>
        <dbReference type="SAM" id="SignalP"/>
    </source>
</evidence>
<dbReference type="Gene3D" id="3.30.565.40">
    <property type="entry name" value="Fervidobacterium nodosum Rt17-B1 like"/>
    <property type="match status" value="1"/>
</dbReference>
<proteinExistence type="predicted"/>
<organism evidence="4 5">
    <name type="scientific">Sphingobacterium mizutaii</name>
    <dbReference type="NCBI Taxonomy" id="1010"/>
    <lineage>
        <taxon>Bacteria</taxon>
        <taxon>Pseudomonadati</taxon>
        <taxon>Bacteroidota</taxon>
        <taxon>Sphingobacteriia</taxon>
        <taxon>Sphingobacteriales</taxon>
        <taxon>Sphingobacteriaceae</taxon>
        <taxon>Sphingobacterium</taxon>
    </lineage>
</organism>
<dbReference type="EMBL" id="LT906468">
    <property type="protein sequence ID" value="SNV53162.1"/>
    <property type="molecule type" value="Genomic_DNA"/>
</dbReference>
<feature type="signal peptide" evidence="1">
    <location>
        <begin position="1"/>
        <end position="35"/>
    </location>
</feature>
<evidence type="ECO:0000259" key="3">
    <source>
        <dbReference type="Pfam" id="PF13739"/>
    </source>
</evidence>
<evidence type="ECO:0000313" key="4">
    <source>
        <dbReference type="EMBL" id="SNV53162.1"/>
    </source>
</evidence>
<dbReference type="InterPro" id="IPR025303">
    <property type="entry name" value="PdaC"/>
</dbReference>
<dbReference type="InterPro" id="IPR037126">
    <property type="entry name" value="PdaC/RsiV-like_sf"/>
</dbReference>
<dbReference type="InterPro" id="IPR021729">
    <property type="entry name" value="DUF3298"/>
</dbReference>
<gene>
    <name evidence="4" type="ORF">SAMEA4412673_02804</name>
</gene>
<dbReference type="Pfam" id="PF13739">
    <property type="entry name" value="PdaC"/>
    <property type="match status" value="1"/>
</dbReference>